<reference evidence="14" key="3">
    <citation type="submission" date="2025-09" db="UniProtKB">
        <authorList>
            <consortium name="Ensembl"/>
        </authorList>
    </citation>
    <scope>IDENTIFICATION</scope>
</reference>
<keyword evidence="9 10" id="KW-0424">Laminin EGF-like domain</keyword>
<dbReference type="SUPFAM" id="SSF57196">
    <property type="entry name" value="EGF/Laminin"/>
    <property type="match status" value="3"/>
</dbReference>
<dbReference type="PROSITE" id="PS51115">
    <property type="entry name" value="LAMININ_IVA"/>
    <property type="match status" value="1"/>
</dbReference>
<comment type="subcellular location">
    <subcellularLocation>
        <location evidence="1">Secreted</location>
        <location evidence="1">Extracellular space</location>
        <location evidence="1">Extracellular matrix</location>
        <location evidence="1">Basement membrane</location>
    </subcellularLocation>
</comment>
<dbReference type="PANTHER" id="PTHR10574">
    <property type="entry name" value="NETRIN/LAMININ-RELATED"/>
    <property type="match status" value="1"/>
</dbReference>
<evidence type="ECO:0000256" key="8">
    <source>
        <dbReference type="ARBA" id="ARBA00023180"/>
    </source>
</evidence>
<feature type="domain" description="Laminin IV type A" evidence="13">
    <location>
        <begin position="199"/>
        <end position="370"/>
    </location>
</feature>
<comment type="caution">
    <text evidence="10">Lacks conserved residue(s) required for the propagation of feature annotation.</text>
</comment>
<reference evidence="14" key="2">
    <citation type="submission" date="2025-08" db="UniProtKB">
        <authorList>
            <consortium name="Ensembl"/>
        </authorList>
    </citation>
    <scope>IDENTIFICATION</scope>
</reference>
<feature type="coiled-coil region" evidence="11">
    <location>
        <begin position="626"/>
        <end position="656"/>
    </location>
</feature>
<evidence type="ECO:0000256" key="6">
    <source>
        <dbReference type="ARBA" id="ARBA00022869"/>
    </source>
</evidence>
<keyword evidence="5" id="KW-0677">Repeat</keyword>
<feature type="domain" description="Laminin EGF-like" evidence="12">
    <location>
        <begin position="114"/>
        <end position="158"/>
    </location>
</feature>
<dbReference type="InterPro" id="IPR050440">
    <property type="entry name" value="Laminin/Netrin_ECM"/>
</dbReference>
<evidence type="ECO:0000256" key="4">
    <source>
        <dbReference type="ARBA" id="ARBA00022729"/>
    </source>
</evidence>
<dbReference type="CDD" id="cd00055">
    <property type="entry name" value="EGF_Lam"/>
    <property type="match status" value="5"/>
</dbReference>
<evidence type="ECO:0000313" key="14">
    <source>
        <dbReference type="Ensembl" id="ENSAOCP00000053478.1"/>
    </source>
</evidence>
<keyword evidence="6" id="KW-0084">Basement membrane</keyword>
<evidence type="ECO:0000313" key="15">
    <source>
        <dbReference type="Proteomes" id="UP001501940"/>
    </source>
</evidence>
<feature type="coiled-coil region" evidence="11">
    <location>
        <begin position="1078"/>
        <end position="1134"/>
    </location>
</feature>
<dbReference type="FunFam" id="2.10.25.10:FF:000188">
    <property type="entry name" value="Laminin subunit gamma 2"/>
    <property type="match status" value="1"/>
</dbReference>
<accession>A0AAQ5YI96</accession>
<keyword evidence="4" id="KW-0732">Signal</keyword>
<feature type="disulfide bond" evidence="10">
    <location>
        <begin position="470"/>
        <end position="479"/>
    </location>
</feature>
<dbReference type="GO" id="GO:0009887">
    <property type="term" value="P:animal organ morphogenesis"/>
    <property type="evidence" value="ECO:0007669"/>
    <property type="project" value="TreeGrafter"/>
</dbReference>
<dbReference type="InterPro" id="IPR002049">
    <property type="entry name" value="LE_dom"/>
</dbReference>
<dbReference type="FunFam" id="2.10.25.10:FF:000130">
    <property type="entry name" value="Laminin subunit beta 1"/>
    <property type="match status" value="1"/>
</dbReference>
<keyword evidence="15" id="KW-1185">Reference proteome</keyword>
<feature type="domain" description="Laminin EGF-like" evidence="12">
    <location>
        <begin position="448"/>
        <end position="502"/>
    </location>
</feature>
<dbReference type="SMART" id="SM00180">
    <property type="entry name" value="EGF_Lam"/>
    <property type="match status" value="5"/>
</dbReference>
<evidence type="ECO:0000256" key="5">
    <source>
        <dbReference type="ARBA" id="ARBA00022737"/>
    </source>
</evidence>
<dbReference type="GO" id="GO:0009888">
    <property type="term" value="P:tissue development"/>
    <property type="evidence" value="ECO:0007669"/>
    <property type="project" value="TreeGrafter"/>
</dbReference>
<keyword evidence="11" id="KW-0175">Coiled coil</keyword>
<proteinExistence type="predicted"/>
<reference evidence="14 15" key="1">
    <citation type="submission" date="2022-01" db="EMBL/GenBank/DDBJ databases">
        <title>A chromosome-scale genome assembly of the false clownfish, Amphiprion ocellaris.</title>
        <authorList>
            <person name="Ryu T."/>
        </authorList>
    </citation>
    <scope>NUCLEOTIDE SEQUENCE [LARGE SCALE GENOMIC DNA]</scope>
</reference>
<dbReference type="Proteomes" id="UP001501940">
    <property type="component" value="Chromosome 10"/>
</dbReference>
<evidence type="ECO:0008006" key="16">
    <source>
        <dbReference type="Google" id="ProtNLM"/>
    </source>
</evidence>
<dbReference type="AlphaFoldDB" id="A0AAQ5YI96"/>
<dbReference type="GeneTree" id="ENSGT00940000160470"/>
<keyword evidence="7 10" id="KW-1015">Disulfide bond</keyword>
<dbReference type="PRINTS" id="PR00011">
    <property type="entry name" value="EGFLAMININ"/>
</dbReference>
<protein>
    <recommendedName>
        <fullName evidence="16">Laminin subunit gamma 2</fullName>
    </recommendedName>
</protein>
<keyword evidence="2" id="KW-0964">Secreted</keyword>
<evidence type="ECO:0000256" key="9">
    <source>
        <dbReference type="ARBA" id="ARBA00023292"/>
    </source>
</evidence>
<evidence type="ECO:0000256" key="1">
    <source>
        <dbReference type="ARBA" id="ARBA00004302"/>
    </source>
</evidence>
<sequence length="1165" mass="127524">GEARWRKDLSAGVSGILNKTTNQTRRFTLHTDSICGSLLKYKNRKKQKCQLRRKCWKELSSTVRCDCNGRSRYCLRDAWGLHCLDCQGNYEGRHCERCKDGFYEEEAGPSCSPCHCNPTGSVSATCDSRGRCSCKEGVTGEKCDRCPDGPIGPNGCSQSRQLREDAGSLTLPCFCSGHSNVCSPQSGYSVHNIISTFADGPEGWKAATVNGFTPDDVHFRWSPKHQDLEVISRNSLPVYLYAPEPYLGNQLLSYGQNLSFSLRLDRGVRHPSTNDVVLEGGGLRVAASLGDLRSIVPCGQKIKYSFRLDEQPDSRWRPQISSFQFQKLLQNLTAIKIRTTFGETGRGYLDNVQLVSARPSDGVPARWVQACSCPPGYDGLFCERCAAGFRRRSPAEGAFGRCERCSCTGGSCDPQTGDCYSADETPAERSCSEGFYRDPWNLDRCVQCPCPDGLSCSVPAGSLEPRCDRCPPGTTGPRCDSCQEGFHGDPAGVAGVQRPCRPCSCNGHIDVSVAGSCDRITGECLKCVNNTRGQSCEFCERGFYHSRPSDACKSCNCDFRGSESDHCDDSGRCQCRSGFEGLRCQRSNCPACFGPIKVKMEAYATKVKELETLFSDMDGGLKPANNAEIEAALRAAEDVVDDLQDDTKLLAELEKRLQTRLSSISSSQLSDEQDIQNIADKADDIKQRQQTYKTKVEEVQTLMEEMKRQLDEAKSKLRAAELPLSDAPLGSDALSSLVQTAKDLADKHETKANAVEKTANEALSDSNKGLALIRTLMNKENKVKELIGDLKRMYDQTSAQVKGLEDQATRLSSEAKDESKMAAGMLKDITSMERNIPSPMKEEMDAMVSRLDGLKKAVDDNISGFEDLQGDVQRNTAAAEDLLAKGKAAQKELGKLVNRVNAAKDVTEDALQRINGNTNDLDNALNALRGFDRQIDSSKALADAAISRLPGINGTIQQAVRNNAETLSTLGDVSKDYNGALGAINMLDTLVKNLEGATGSLPPHADLAKRATKLNGGAKDLKLKVDGAARELASELDGARRLEKDADKAAFDADKAFSNARQTRDAVGKTLRDINNLLANMNQTVVVDEEDLKRLEDSLANAQRNVEGNLRPRLRDMEEKEEAQRRRLTGINQDIDTILADIANLEDILRAVPRGCYNSPPIEEA</sequence>
<dbReference type="Gene3D" id="2.10.25.10">
    <property type="entry name" value="Laminin"/>
    <property type="match status" value="4"/>
</dbReference>
<evidence type="ECO:0000256" key="2">
    <source>
        <dbReference type="ARBA" id="ARBA00022525"/>
    </source>
</evidence>
<dbReference type="GO" id="GO:0007411">
    <property type="term" value="P:axon guidance"/>
    <property type="evidence" value="ECO:0007669"/>
    <property type="project" value="TreeGrafter"/>
</dbReference>
<dbReference type="Ensembl" id="ENSAOCT00000046975.1">
    <property type="protein sequence ID" value="ENSAOCP00000053478.1"/>
    <property type="gene ID" value="ENSAOCG00000013175.2"/>
</dbReference>
<dbReference type="Gene3D" id="1.10.287.1490">
    <property type="match status" value="1"/>
</dbReference>
<dbReference type="InterPro" id="IPR000034">
    <property type="entry name" value="Laminin_IV"/>
</dbReference>
<evidence type="ECO:0000259" key="12">
    <source>
        <dbReference type="PROSITE" id="PS50027"/>
    </source>
</evidence>
<dbReference type="Pfam" id="PF00052">
    <property type="entry name" value="Laminin_B"/>
    <property type="match status" value="1"/>
</dbReference>
<evidence type="ECO:0000256" key="3">
    <source>
        <dbReference type="ARBA" id="ARBA00022530"/>
    </source>
</evidence>
<keyword evidence="3" id="KW-0272">Extracellular matrix</keyword>
<dbReference type="PROSITE" id="PS01248">
    <property type="entry name" value="EGF_LAM_1"/>
    <property type="match status" value="2"/>
</dbReference>
<keyword evidence="8" id="KW-0325">Glycoprotein</keyword>
<evidence type="ECO:0000256" key="10">
    <source>
        <dbReference type="PROSITE-ProRule" id="PRU00460"/>
    </source>
</evidence>
<feature type="disulfide bond" evidence="10">
    <location>
        <begin position="114"/>
        <end position="126"/>
    </location>
</feature>
<dbReference type="PANTHER" id="PTHR10574:SF270">
    <property type="entry name" value="LAMININ SUBUNIT GAMMA-1"/>
    <property type="match status" value="1"/>
</dbReference>
<feature type="coiled-coil region" evidence="11">
    <location>
        <begin position="689"/>
        <end position="821"/>
    </location>
</feature>
<evidence type="ECO:0000256" key="11">
    <source>
        <dbReference type="SAM" id="Coils"/>
    </source>
</evidence>
<dbReference type="SMART" id="SM00281">
    <property type="entry name" value="LamB"/>
    <property type="match status" value="1"/>
</dbReference>
<organism evidence="14 15">
    <name type="scientific">Amphiprion ocellaris</name>
    <name type="common">Clown anemonefish</name>
    <dbReference type="NCBI Taxonomy" id="80972"/>
    <lineage>
        <taxon>Eukaryota</taxon>
        <taxon>Metazoa</taxon>
        <taxon>Chordata</taxon>
        <taxon>Craniata</taxon>
        <taxon>Vertebrata</taxon>
        <taxon>Euteleostomi</taxon>
        <taxon>Actinopterygii</taxon>
        <taxon>Neopterygii</taxon>
        <taxon>Teleostei</taxon>
        <taxon>Neoteleostei</taxon>
        <taxon>Acanthomorphata</taxon>
        <taxon>Ovalentaria</taxon>
        <taxon>Pomacentridae</taxon>
        <taxon>Amphiprion</taxon>
    </lineage>
</organism>
<gene>
    <name evidence="14" type="primary">LAMC2</name>
</gene>
<evidence type="ECO:0000259" key="13">
    <source>
        <dbReference type="PROSITE" id="PS51115"/>
    </source>
</evidence>
<name>A0AAQ5YI96_AMPOC</name>
<dbReference type="PROSITE" id="PS50027">
    <property type="entry name" value="EGF_LAM_2"/>
    <property type="match status" value="2"/>
</dbReference>
<dbReference type="GO" id="GO:0005604">
    <property type="term" value="C:basement membrane"/>
    <property type="evidence" value="ECO:0007669"/>
    <property type="project" value="UniProtKB-SubCell"/>
</dbReference>
<dbReference type="Pfam" id="PF00053">
    <property type="entry name" value="EGF_laminin"/>
    <property type="match status" value="6"/>
</dbReference>
<evidence type="ECO:0000256" key="7">
    <source>
        <dbReference type="ARBA" id="ARBA00023157"/>
    </source>
</evidence>
<feature type="disulfide bond" evidence="10">
    <location>
        <begin position="134"/>
        <end position="143"/>
    </location>
</feature>